<dbReference type="InterPro" id="IPR001574">
    <property type="entry name" value="Ribosome_inactivat_prot"/>
</dbReference>
<dbReference type="InterPro" id="IPR017989">
    <property type="entry name" value="Ribosome_inactivat_1/2"/>
</dbReference>
<name>A0ABQ4F141_9ACTN</name>
<dbReference type="InterPro" id="IPR016138">
    <property type="entry name" value="Ribosome_inactivat_prot_sub1"/>
</dbReference>
<sequence length="274" mass="30720">MAVHPSAAKADPSRPHTTIDWDVSHLSDETNYGRQMAAQAYVNMVTNLRRVAGHEFLNRVGETTDRGQQVIEIRVLRDGAHDLSIYLWARSLYVIGFWARSGGLVGHRFFNDPAVTAAAGVLGLQQQPPRLPWTGNYATMPGGSYRQDMRFTAEHLNEMLYTLEDMPAQLNGSNAQRNHLAQEMVRIIGAVAEAARFGAIENFVYHRIQDQVDVGLGNANREIENSWARVSDWILDIAYDPSTAPLLLNNTYFRTLAALVNTIHYVMIRNPSTK</sequence>
<accession>A0ABQ4F141</accession>
<gene>
    <name evidence="1" type="ORF">Pma05_72020</name>
</gene>
<dbReference type="Pfam" id="PF00161">
    <property type="entry name" value="RIP"/>
    <property type="match status" value="1"/>
</dbReference>
<protein>
    <submittedName>
        <fullName evidence="1">Uncharacterized protein</fullName>
    </submittedName>
</protein>
<keyword evidence="2" id="KW-1185">Reference proteome</keyword>
<evidence type="ECO:0000313" key="2">
    <source>
        <dbReference type="Proteomes" id="UP000621500"/>
    </source>
</evidence>
<dbReference type="SUPFAM" id="SSF56371">
    <property type="entry name" value="Ribosome inactivating proteins (RIP)"/>
    <property type="match status" value="1"/>
</dbReference>
<dbReference type="EMBL" id="BONX01000056">
    <property type="protein sequence ID" value="GIH00630.1"/>
    <property type="molecule type" value="Genomic_DNA"/>
</dbReference>
<dbReference type="InterPro" id="IPR036041">
    <property type="entry name" value="Ribosome-inact_prot_sf"/>
</dbReference>
<comment type="caution">
    <text evidence="1">The sequence shown here is derived from an EMBL/GenBank/DDBJ whole genome shotgun (WGS) entry which is preliminary data.</text>
</comment>
<proteinExistence type="predicted"/>
<dbReference type="PRINTS" id="PR00396">
    <property type="entry name" value="SHIGARICIN"/>
</dbReference>
<organism evidence="1 2">
    <name type="scientific">Plantactinospora mayteni</name>
    <dbReference type="NCBI Taxonomy" id="566021"/>
    <lineage>
        <taxon>Bacteria</taxon>
        <taxon>Bacillati</taxon>
        <taxon>Actinomycetota</taxon>
        <taxon>Actinomycetes</taxon>
        <taxon>Micromonosporales</taxon>
        <taxon>Micromonosporaceae</taxon>
        <taxon>Plantactinospora</taxon>
    </lineage>
</organism>
<dbReference type="Gene3D" id="3.40.420.10">
    <property type="entry name" value="Ricin (A subunit), domain 1"/>
    <property type="match status" value="1"/>
</dbReference>
<dbReference type="Proteomes" id="UP000621500">
    <property type="component" value="Unassembled WGS sequence"/>
</dbReference>
<reference evidence="1 2" key="1">
    <citation type="submission" date="2021-01" db="EMBL/GenBank/DDBJ databases">
        <title>Whole genome shotgun sequence of Plantactinospora mayteni NBRC 109088.</title>
        <authorList>
            <person name="Komaki H."/>
            <person name="Tamura T."/>
        </authorList>
    </citation>
    <scope>NUCLEOTIDE SEQUENCE [LARGE SCALE GENOMIC DNA]</scope>
    <source>
        <strain evidence="1 2">NBRC 109088</strain>
    </source>
</reference>
<evidence type="ECO:0000313" key="1">
    <source>
        <dbReference type="EMBL" id="GIH00630.1"/>
    </source>
</evidence>